<feature type="region of interest" description="Disordered" evidence="4">
    <location>
        <begin position="447"/>
        <end position="500"/>
    </location>
</feature>
<dbReference type="InterPro" id="IPR001357">
    <property type="entry name" value="BRCT_dom"/>
</dbReference>
<dbReference type="RefSeq" id="XP_012201632.1">
    <property type="nucleotide sequence ID" value="XM_012346242.1"/>
</dbReference>
<accession>A0A067CB85</accession>
<dbReference type="GO" id="GO:0005634">
    <property type="term" value="C:nucleus"/>
    <property type="evidence" value="ECO:0007669"/>
    <property type="project" value="UniProtKB-SubCell"/>
</dbReference>
<keyword evidence="7" id="KW-1185">Reference proteome</keyword>
<evidence type="ECO:0000313" key="6">
    <source>
        <dbReference type="EMBL" id="KDO27728.1"/>
    </source>
</evidence>
<dbReference type="OrthoDB" id="342264at2759"/>
<dbReference type="EMBL" id="KK583215">
    <property type="protein sequence ID" value="KDO27728.1"/>
    <property type="molecule type" value="Genomic_DNA"/>
</dbReference>
<dbReference type="Pfam" id="PF16589">
    <property type="entry name" value="BRCT_2"/>
    <property type="match status" value="1"/>
</dbReference>
<sequence length="924" mass="101059">MDVLDRFVAAEESVVDKLFRSRGQTLRLELQSQRMLSPESQNQSSGLATFPCLLLFPPLDAAHRALLAGLRLVKTQSPTLSDRARSSAELLFERALEFKTLHATYAWYHQLMPPPSDPKLDALFRLPLDCLEAYAVCMDALAPFAERPDDWYLMCDRLHDAFSDITTQRTRAMDMLALEEGLGSGIDLVARTLIAQNVVSIQMASDASLQTGTLYLFEDLCLIVDTNGHDLFQLQAAEVCKALRIPHTPDCFVLTQDAHCTILAAPAVVTSLLTCINERSLAPETFAFDLHSLLHTMDNGLPTDWLVPNSEAAQQALVRSDLVWLYEKDRSRPTLCQFFLLHDMILYGQVVGMAHCMYMGYFLGEYVSLRHDVDAVDGRLELVVMHAETQTELFVALEPLDPAATAPWQEHIASFVRVPESTVPLDESSVTMMHDASSVTTMASTADAIPSPPSFASPETTWHKKKPKALTPLSTETHLPTPMTETRANDSNDDASTRETIEGEGPTTILTSIVPIAARGADPILDDTVASTPETPDARPPRVLAMSEASLNDQAGKDETKTTRRAKKKLLDETAPLVLEMDDDVPLARNGITKATKAKPTAKKKAPANKSRKKAAPVTPRIAPTAPDVTTTPAPVFTTAVPTSSGKKRKAKATLLSPVLGAPAIDESDDDAPLRSKMAKTAVDVPPSTQDMEGSAIQILCRIADAASSSSSVPTALRIVLTGFESTDALLFEIAAIASAQYEDDVMAATHIIAPRGKFKRTVKVLCGISRCLHILDEDWLHASAVLGHAAPEAQYCLKDEEKEALWGFTLQRTMYEFSLTQRRSLLHGYSFYVAAHKSVLPPPSELTKIITCAGGEMTSGLPKPDTIVIASKEAVATSAVQKQLQHMSRDKCFTVEFLLIGILQQTLQWDAFRITCPLPRKGR</sequence>
<feature type="domain" description="BRCT" evidence="5">
    <location>
        <begin position="822"/>
        <end position="886"/>
    </location>
</feature>
<dbReference type="InterPro" id="IPR036420">
    <property type="entry name" value="BRCT_dom_sf"/>
</dbReference>
<feature type="compositionally biased region" description="Basic and acidic residues" evidence="4">
    <location>
        <begin position="487"/>
        <end position="500"/>
    </location>
</feature>
<dbReference type="SUPFAM" id="SSF52113">
    <property type="entry name" value="BRCT domain"/>
    <property type="match status" value="1"/>
</dbReference>
<dbReference type="STRING" id="695850.A0A067CB85"/>
<name>A0A067CB85_SAPPC</name>
<feature type="region of interest" description="Disordered" evidence="4">
    <location>
        <begin position="595"/>
        <end position="631"/>
    </location>
</feature>
<organism evidence="6 7">
    <name type="scientific">Saprolegnia parasitica (strain CBS 223.65)</name>
    <dbReference type="NCBI Taxonomy" id="695850"/>
    <lineage>
        <taxon>Eukaryota</taxon>
        <taxon>Sar</taxon>
        <taxon>Stramenopiles</taxon>
        <taxon>Oomycota</taxon>
        <taxon>Saprolegniomycetes</taxon>
        <taxon>Saprolegniales</taxon>
        <taxon>Saprolegniaceae</taxon>
        <taxon>Saprolegnia</taxon>
    </lineage>
</organism>
<evidence type="ECO:0000256" key="3">
    <source>
        <dbReference type="ARBA" id="ARBA00023242"/>
    </source>
</evidence>
<comment type="subcellular location">
    <subcellularLocation>
        <location evidence="1">Nucleus</location>
    </subcellularLocation>
</comment>
<evidence type="ECO:0000256" key="1">
    <source>
        <dbReference type="ARBA" id="ARBA00004123"/>
    </source>
</evidence>
<gene>
    <name evidence="6" type="ORF">SPRG_22198</name>
</gene>
<feature type="compositionally biased region" description="Basic residues" evidence="4">
    <location>
        <begin position="596"/>
        <end position="615"/>
    </location>
</feature>
<dbReference type="OMA" id="CLEAYAV"/>
<evidence type="ECO:0000313" key="7">
    <source>
        <dbReference type="Proteomes" id="UP000030745"/>
    </source>
</evidence>
<keyword evidence="2" id="KW-0227">DNA damage</keyword>
<protein>
    <recommendedName>
        <fullName evidence="5">BRCT domain-containing protein</fullName>
    </recommendedName>
</protein>
<dbReference type="CDD" id="cd18432">
    <property type="entry name" value="BRCT_PAXIP1_rpt6_like"/>
    <property type="match status" value="1"/>
</dbReference>
<dbReference type="Gene3D" id="3.40.50.10190">
    <property type="entry name" value="BRCT domain"/>
    <property type="match status" value="2"/>
</dbReference>
<dbReference type="GeneID" id="24142581"/>
<dbReference type="PANTHER" id="PTHR23196:SF1">
    <property type="entry name" value="PAX-INTERACTING PROTEIN 1"/>
    <property type="match status" value="1"/>
</dbReference>
<dbReference type="VEuPathDB" id="FungiDB:SPRG_22198"/>
<proteinExistence type="predicted"/>
<dbReference type="Proteomes" id="UP000030745">
    <property type="component" value="Unassembled WGS sequence"/>
</dbReference>
<evidence type="ECO:0000259" key="5">
    <source>
        <dbReference type="PROSITE" id="PS50172"/>
    </source>
</evidence>
<dbReference type="AlphaFoldDB" id="A0A067CB85"/>
<keyword evidence="3" id="KW-0539">Nucleus</keyword>
<evidence type="ECO:0000256" key="2">
    <source>
        <dbReference type="ARBA" id="ARBA00022763"/>
    </source>
</evidence>
<dbReference type="InterPro" id="IPR051579">
    <property type="entry name" value="DDR_Transcriptional_Reg"/>
</dbReference>
<feature type="domain" description="BRCT" evidence="5">
    <location>
        <begin position="709"/>
        <end position="798"/>
    </location>
</feature>
<reference evidence="6 7" key="1">
    <citation type="journal article" date="2013" name="PLoS Genet.">
        <title>Distinctive expansion of potential virulence genes in the genome of the oomycete fish pathogen Saprolegnia parasitica.</title>
        <authorList>
            <person name="Jiang R.H."/>
            <person name="de Bruijn I."/>
            <person name="Haas B.J."/>
            <person name="Belmonte R."/>
            <person name="Lobach L."/>
            <person name="Christie J."/>
            <person name="van den Ackerveken G."/>
            <person name="Bottin A."/>
            <person name="Bulone V."/>
            <person name="Diaz-Moreno S.M."/>
            <person name="Dumas B."/>
            <person name="Fan L."/>
            <person name="Gaulin E."/>
            <person name="Govers F."/>
            <person name="Grenville-Briggs L.J."/>
            <person name="Horner N.R."/>
            <person name="Levin J.Z."/>
            <person name="Mammella M."/>
            <person name="Meijer H.J."/>
            <person name="Morris P."/>
            <person name="Nusbaum C."/>
            <person name="Oome S."/>
            <person name="Phillips A.J."/>
            <person name="van Rooyen D."/>
            <person name="Rzeszutek E."/>
            <person name="Saraiva M."/>
            <person name="Secombes C.J."/>
            <person name="Seidl M.F."/>
            <person name="Snel B."/>
            <person name="Stassen J.H."/>
            <person name="Sykes S."/>
            <person name="Tripathy S."/>
            <person name="van den Berg H."/>
            <person name="Vega-Arreguin J.C."/>
            <person name="Wawra S."/>
            <person name="Young S.K."/>
            <person name="Zeng Q."/>
            <person name="Dieguez-Uribeondo J."/>
            <person name="Russ C."/>
            <person name="Tyler B.M."/>
            <person name="van West P."/>
        </authorList>
    </citation>
    <scope>NUCLEOTIDE SEQUENCE [LARGE SCALE GENOMIC DNA]</scope>
    <source>
        <strain evidence="6 7">CBS 223.65</strain>
    </source>
</reference>
<dbReference type="PROSITE" id="PS50172">
    <property type="entry name" value="BRCT"/>
    <property type="match status" value="2"/>
</dbReference>
<dbReference type="KEGG" id="spar:SPRG_22198"/>
<evidence type="ECO:0000256" key="4">
    <source>
        <dbReference type="SAM" id="MobiDB-lite"/>
    </source>
</evidence>
<dbReference type="PANTHER" id="PTHR23196">
    <property type="entry name" value="PAX TRANSCRIPTION ACTIVATION DOMAIN INTERACTING PROTEIN"/>
    <property type="match status" value="1"/>
</dbReference>
<dbReference type="GO" id="GO:0006974">
    <property type="term" value="P:DNA damage response"/>
    <property type="evidence" value="ECO:0007669"/>
    <property type="project" value="UniProtKB-KW"/>
</dbReference>
<feature type="compositionally biased region" description="Polar residues" evidence="4">
    <location>
        <begin position="472"/>
        <end position="486"/>
    </location>
</feature>